<proteinExistence type="predicted"/>
<evidence type="ECO:0000259" key="7">
    <source>
        <dbReference type="PROSITE" id="PS50847"/>
    </source>
</evidence>
<accession>Q1JJQ0</accession>
<feature type="compositionally biased region" description="Polar residues" evidence="5">
    <location>
        <begin position="522"/>
        <end position="534"/>
    </location>
</feature>
<keyword evidence="4" id="KW-0572">Peptidoglycan-anchor</keyword>
<evidence type="ECO:0000256" key="1">
    <source>
        <dbReference type="ARBA" id="ARBA00022512"/>
    </source>
</evidence>
<feature type="compositionally biased region" description="Polar residues" evidence="5">
    <location>
        <begin position="369"/>
        <end position="421"/>
    </location>
</feature>
<evidence type="ECO:0000256" key="3">
    <source>
        <dbReference type="ARBA" id="ARBA00022729"/>
    </source>
</evidence>
<evidence type="ECO:0000313" key="9">
    <source>
        <dbReference type="Proteomes" id="UP000002433"/>
    </source>
</evidence>
<feature type="chain" id="PRO_5038572811" evidence="6">
    <location>
        <begin position="23"/>
        <end position="655"/>
    </location>
</feature>
<dbReference type="InterPro" id="IPR004237">
    <property type="entry name" value="Fibron_repeat-bd"/>
</dbReference>
<dbReference type="SUPFAM" id="SSF101094">
    <property type="entry name" value="Staphylocoagulase"/>
    <property type="match status" value="1"/>
</dbReference>
<keyword evidence="3 6" id="KW-0732">Signal</keyword>
<keyword evidence="1" id="KW-0134">Cell wall</keyword>
<dbReference type="EMBL" id="CP000259">
    <property type="protein sequence ID" value="ABF32923.1"/>
    <property type="molecule type" value="Genomic_DNA"/>
</dbReference>
<evidence type="ECO:0000256" key="4">
    <source>
        <dbReference type="ARBA" id="ARBA00023088"/>
    </source>
</evidence>
<feature type="region of interest" description="Disordered" evidence="5">
    <location>
        <begin position="329"/>
        <end position="626"/>
    </location>
</feature>
<evidence type="ECO:0000256" key="6">
    <source>
        <dbReference type="SAM" id="SignalP"/>
    </source>
</evidence>
<gene>
    <name evidence="8" type="ordered locus">MGAS9429_Spy1736</name>
</gene>
<feature type="compositionally biased region" description="Low complexity" evidence="5">
    <location>
        <begin position="474"/>
        <end position="486"/>
    </location>
</feature>
<dbReference type="NCBIfam" id="TIGR01167">
    <property type="entry name" value="LPXTG_anchor"/>
    <property type="match status" value="1"/>
</dbReference>
<feature type="compositionally biased region" description="Polar residues" evidence="5">
    <location>
        <begin position="556"/>
        <end position="570"/>
    </location>
</feature>
<dbReference type="Pfam" id="PF02986">
    <property type="entry name" value="Fn_bind"/>
    <property type="match status" value="2"/>
</dbReference>
<feature type="compositionally biased region" description="Basic and acidic residues" evidence="5">
    <location>
        <begin position="464"/>
        <end position="473"/>
    </location>
</feature>
<dbReference type="Pfam" id="PF00746">
    <property type="entry name" value="Gram_pos_anchor"/>
    <property type="match status" value="1"/>
</dbReference>
<feature type="domain" description="Gram-positive cocci surface proteins LPxTG" evidence="7">
    <location>
        <begin position="620"/>
        <end position="655"/>
    </location>
</feature>
<dbReference type="InterPro" id="IPR019931">
    <property type="entry name" value="LPXTG_anchor"/>
</dbReference>
<protein>
    <submittedName>
        <fullName evidence="8">Fibronectin-binding protein</fullName>
    </submittedName>
</protein>
<evidence type="ECO:0000313" key="8">
    <source>
        <dbReference type="EMBL" id="ABF32923.1"/>
    </source>
</evidence>
<dbReference type="HOGENOM" id="CLU_418507_0_0_9"/>
<dbReference type="KEGG" id="spk:MGAS9429_Spy1736"/>
<evidence type="ECO:0000256" key="5">
    <source>
        <dbReference type="SAM" id="MobiDB-lite"/>
    </source>
</evidence>
<keyword evidence="2" id="KW-0964">Secreted</keyword>
<name>Q1JJQ0_STRPC</name>
<feature type="signal peptide" evidence="6">
    <location>
        <begin position="1"/>
        <end position="22"/>
    </location>
</feature>
<dbReference type="RefSeq" id="WP_011527785.1">
    <property type="nucleotide sequence ID" value="NC_008021.1"/>
</dbReference>
<dbReference type="PROSITE" id="PS50847">
    <property type="entry name" value="GRAM_POS_ANCHORING"/>
    <property type="match status" value="1"/>
</dbReference>
<reference evidence="8 9" key="1">
    <citation type="journal article" date="2006" name="Proc. Natl. Acad. Sci. U.S.A.">
        <title>Molecular genetic anatomy of inter- and intraserotype variation in the human bacterial pathogen group A Streptococcus.</title>
        <authorList>
            <person name="Beres S.B."/>
            <person name="Richter E.W."/>
            <person name="Nagiec M.J."/>
            <person name="Sumby P."/>
            <person name="Porcella S.F."/>
            <person name="DeLeo F.R."/>
            <person name="Musser J.M."/>
        </authorList>
    </citation>
    <scope>NUCLEOTIDE SEQUENCE [LARGE SCALE GENOMIC DNA]</scope>
    <source>
        <strain evidence="8 9">MGAS9429</strain>
    </source>
</reference>
<sequence length="655" mass="71815">MTKKFIKSAVILGLASITISMTQPVEAISNSLEYQAQYKRVKEELDALKEKGPKLGERSLYFKVVNRFLGWFGVVWDPLAIKETDHLLDLIGQVNYLVSNTEFQAPEYQKAKNKLDLAVAGYDLYLAREKKRGDAPDYQVTQLTLGQLETIKTKIQEALKTFAQEVKTIQQKKPDLFPHAYVLNAKSKDITDKAQPFLVNGYYDVFYKQFLFTNTNDGYNYNKEADNLASYQKLIKELLGLKAEIDQLTKDDPKNDRLETLMWESKFTLSDSRRTSRLSAYYTQEDYVKKVVLSEEAPNLRTAKEKVKTLKGILHDYYVDIKEPEKAKKYRVEDETLPSQPEAPAKPEAPAPSPSPAPGQKPAEDERSSQATEPANPSKENSSTDASQGSHDSENPATDSPSQPQASDQGNHQSQVPNAKPQTDKTDTPNAPVPPQNTPNAPAIPQDTPKVPEAGGQSGPAGNAEEKAPDSGPKESGQSSSKESPSVGEDTTPNQPDVLVGGQREPIDITEDTITDAPPTVSGHNASTQPQSVVEDTAPQRPDVLVGGQSEPIDITQDTQPGMSGSNDATVINEDTKPKRVFHFDNKEPQASEKAAEQKLAPHDSHTTPQTSDDTAAPHLPASGDKPEKVFALAALTMVAAAGLLSKKRRNTDKN</sequence>
<dbReference type="Proteomes" id="UP000002433">
    <property type="component" value="Chromosome"/>
</dbReference>
<dbReference type="AlphaFoldDB" id="Q1JJQ0"/>
<organism evidence="8 9">
    <name type="scientific">Streptococcus pyogenes serotype M12 (strain MGAS9429)</name>
    <dbReference type="NCBI Taxonomy" id="370551"/>
    <lineage>
        <taxon>Bacteria</taxon>
        <taxon>Bacillati</taxon>
        <taxon>Bacillota</taxon>
        <taxon>Bacilli</taxon>
        <taxon>Lactobacillales</taxon>
        <taxon>Streptococcaceae</taxon>
        <taxon>Streptococcus</taxon>
    </lineage>
</organism>
<feature type="compositionally biased region" description="Basic and acidic residues" evidence="5">
    <location>
        <begin position="574"/>
        <end position="606"/>
    </location>
</feature>
<feature type="compositionally biased region" description="Pro residues" evidence="5">
    <location>
        <begin position="347"/>
        <end position="359"/>
    </location>
</feature>
<evidence type="ECO:0000256" key="2">
    <source>
        <dbReference type="ARBA" id="ARBA00022525"/>
    </source>
</evidence>